<protein>
    <submittedName>
        <fullName evidence="2">Uncharacterized protein</fullName>
    </submittedName>
</protein>
<sequence>MYSKPLHLANLPHAPPVHHSQLILRCHKNNIVLRFHPSRHPSHPTSPPQPVDPSLSSKQTAMRLCSSAKKRACSWALPKACRTSSSKVNTLKALHTTRTTLELVRTVKSLMNTPASPVSTSDM</sequence>
<dbReference type="AlphaFoldDB" id="A0A5B7D5K1"/>
<evidence type="ECO:0000313" key="2">
    <source>
        <dbReference type="EMBL" id="MPC15843.1"/>
    </source>
</evidence>
<evidence type="ECO:0000256" key="1">
    <source>
        <dbReference type="SAM" id="MobiDB-lite"/>
    </source>
</evidence>
<keyword evidence="3" id="KW-1185">Reference proteome</keyword>
<name>A0A5B7D5K1_PORTR</name>
<dbReference type="Proteomes" id="UP000324222">
    <property type="component" value="Unassembled WGS sequence"/>
</dbReference>
<reference evidence="2 3" key="1">
    <citation type="submission" date="2019-05" db="EMBL/GenBank/DDBJ databases">
        <title>Another draft genome of Portunus trituberculatus and its Hox gene families provides insights of decapod evolution.</title>
        <authorList>
            <person name="Jeong J.-H."/>
            <person name="Song I."/>
            <person name="Kim S."/>
            <person name="Choi T."/>
            <person name="Kim D."/>
            <person name="Ryu S."/>
            <person name="Kim W."/>
        </authorList>
    </citation>
    <scope>NUCLEOTIDE SEQUENCE [LARGE SCALE GENOMIC DNA]</scope>
    <source>
        <tissue evidence="2">Muscle</tissue>
    </source>
</reference>
<comment type="caution">
    <text evidence="2">The sequence shown here is derived from an EMBL/GenBank/DDBJ whole genome shotgun (WGS) entry which is preliminary data.</text>
</comment>
<organism evidence="2 3">
    <name type="scientific">Portunus trituberculatus</name>
    <name type="common">Swimming crab</name>
    <name type="synonym">Neptunus trituberculatus</name>
    <dbReference type="NCBI Taxonomy" id="210409"/>
    <lineage>
        <taxon>Eukaryota</taxon>
        <taxon>Metazoa</taxon>
        <taxon>Ecdysozoa</taxon>
        <taxon>Arthropoda</taxon>
        <taxon>Crustacea</taxon>
        <taxon>Multicrustacea</taxon>
        <taxon>Malacostraca</taxon>
        <taxon>Eumalacostraca</taxon>
        <taxon>Eucarida</taxon>
        <taxon>Decapoda</taxon>
        <taxon>Pleocyemata</taxon>
        <taxon>Brachyura</taxon>
        <taxon>Eubrachyura</taxon>
        <taxon>Portunoidea</taxon>
        <taxon>Portunidae</taxon>
        <taxon>Portuninae</taxon>
        <taxon>Portunus</taxon>
    </lineage>
</organism>
<proteinExistence type="predicted"/>
<accession>A0A5B7D5K1</accession>
<dbReference type="EMBL" id="VSRR010000458">
    <property type="protein sequence ID" value="MPC15843.1"/>
    <property type="molecule type" value="Genomic_DNA"/>
</dbReference>
<gene>
    <name evidence="2" type="ORF">E2C01_008647</name>
</gene>
<feature type="region of interest" description="Disordered" evidence="1">
    <location>
        <begin position="35"/>
        <end position="61"/>
    </location>
</feature>
<evidence type="ECO:0000313" key="3">
    <source>
        <dbReference type="Proteomes" id="UP000324222"/>
    </source>
</evidence>